<organism evidence="1 2">
    <name type="scientific">Ajellomyces capsulatus (strain H143)</name>
    <name type="common">Darling's disease fungus</name>
    <name type="synonym">Histoplasma capsulatum</name>
    <dbReference type="NCBI Taxonomy" id="544712"/>
    <lineage>
        <taxon>Eukaryota</taxon>
        <taxon>Fungi</taxon>
        <taxon>Dikarya</taxon>
        <taxon>Ascomycota</taxon>
        <taxon>Pezizomycotina</taxon>
        <taxon>Eurotiomycetes</taxon>
        <taxon>Eurotiomycetidae</taxon>
        <taxon>Onygenales</taxon>
        <taxon>Ajellomycetaceae</taxon>
        <taxon>Histoplasma</taxon>
    </lineage>
</organism>
<dbReference type="VEuPathDB" id="FungiDB:HCDG_07380"/>
<proteinExistence type="predicted"/>
<sequence>MPIGGVLLVSDRTRRSGNGKLHNYIGHRTWTMDAKLPNLLGGMEWVPVRGWHVVVAVVVLLFDEPPPTAKPNLHTAYNRDIDFDEASQQHSKPRTNAEGSLWVSCDQASHIIVLKNVHGPSFSLSLKEGVRGWIFPGPILNIISELKIYAARTPFDGGVEQKSLHTLQRLMEISYQNSHQLWIIPILAKKDWGWK</sequence>
<evidence type="ECO:0000313" key="2">
    <source>
        <dbReference type="Proteomes" id="UP000002624"/>
    </source>
</evidence>
<reference evidence="2" key="1">
    <citation type="submission" date="2009-05" db="EMBL/GenBank/DDBJ databases">
        <title>The genome sequence of Ajellomyces capsulatus strain H143.</title>
        <authorList>
            <person name="Champion M."/>
            <person name="Cuomo C.A."/>
            <person name="Ma L.-J."/>
            <person name="Henn M.R."/>
            <person name="Sil A."/>
            <person name="Goldman B."/>
            <person name="Young S.K."/>
            <person name="Kodira C.D."/>
            <person name="Zeng Q."/>
            <person name="Koehrsen M."/>
            <person name="Alvarado L."/>
            <person name="Berlin A.M."/>
            <person name="Borenstein D."/>
            <person name="Chen Z."/>
            <person name="Engels R."/>
            <person name="Freedman E."/>
            <person name="Gellesch M."/>
            <person name="Goldberg J."/>
            <person name="Griggs A."/>
            <person name="Gujja S."/>
            <person name="Heiman D.I."/>
            <person name="Hepburn T.A."/>
            <person name="Howarth C."/>
            <person name="Jen D."/>
            <person name="Larson L."/>
            <person name="Lewis B."/>
            <person name="Mehta T."/>
            <person name="Park D."/>
            <person name="Pearson M."/>
            <person name="Roberts A."/>
            <person name="Saif S."/>
            <person name="Shea T.D."/>
            <person name="Shenoy N."/>
            <person name="Sisk P."/>
            <person name="Stolte C."/>
            <person name="Sykes S."/>
            <person name="Walk T."/>
            <person name="White J."/>
            <person name="Yandava C."/>
            <person name="Klein B."/>
            <person name="McEwen J.G."/>
            <person name="Puccia R."/>
            <person name="Goldman G.H."/>
            <person name="Felipe M.S."/>
            <person name="Nino-Vega G."/>
            <person name="San-Blas G."/>
            <person name="Taylor J.W."/>
            <person name="Mendoza L."/>
            <person name="Galagan J.E."/>
            <person name="Nusbaum C."/>
            <person name="Birren B.W."/>
        </authorList>
    </citation>
    <scope>NUCLEOTIDE SEQUENCE [LARGE SCALE GENOMIC DNA]</scope>
    <source>
        <strain evidence="2">H143</strain>
    </source>
</reference>
<dbReference type="HOGENOM" id="CLU_1395948_0_0_1"/>
<dbReference type="Proteomes" id="UP000002624">
    <property type="component" value="Unassembled WGS sequence"/>
</dbReference>
<accession>C6HMR4</accession>
<evidence type="ECO:0000313" key="1">
    <source>
        <dbReference type="EMBL" id="EER38511.1"/>
    </source>
</evidence>
<dbReference type="EMBL" id="GG692431">
    <property type="protein sequence ID" value="EER38511.1"/>
    <property type="molecule type" value="Genomic_DNA"/>
</dbReference>
<protein>
    <submittedName>
        <fullName evidence="1">Uncharacterized protein</fullName>
    </submittedName>
</protein>
<dbReference type="AlphaFoldDB" id="C6HMR4"/>
<name>C6HMR4_AJECH</name>
<gene>
    <name evidence="1" type="ORF">HCDG_07380</name>
</gene>